<proteinExistence type="predicted"/>
<organism evidence="1">
    <name type="scientific">Ralstonia solanacearum</name>
    <name type="common">Pseudomonas solanacearum</name>
    <dbReference type="NCBI Taxonomy" id="305"/>
    <lineage>
        <taxon>Bacteria</taxon>
        <taxon>Pseudomonadati</taxon>
        <taxon>Pseudomonadota</taxon>
        <taxon>Betaproteobacteria</taxon>
        <taxon>Burkholderiales</taxon>
        <taxon>Burkholderiaceae</taxon>
        <taxon>Ralstonia</taxon>
        <taxon>Ralstonia solanacearum species complex</taxon>
    </lineage>
</organism>
<accession>A0A0S4TYL5</accession>
<reference evidence="1" key="1">
    <citation type="submission" date="2015-10" db="EMBL/GenBank/DDBJ databases">
        <authorList>
            <person name="Gilbert D.G."/>
        </authorList>
    </citation>
    <scope>NUCLEOTIDE SEQUENCE</scope>
    <source>
        <strain evidence="1">Phyl III-seqv23</strain>
    </source>
</reference>
<protein>
    <submittedName>
        <fullName evidence="1">Uncharacterized protein</fullName>
    </submittedName>
</protein>
<name>A0A0S4TYL5_RALSL</name>
<evidence type="ECO:0000313" key="1">
    <source>
        <dbReference type="EMBL" id="CUV15064.1"/>
    </source>
</evidence>
<dbReference type="EMBL" id="LN899819">
    <property type="protein sequence ID" value="CUV15064.1"/>
    <property type="molecule type" value="Genomic_DNA"/>
</dbReference>
<sequence>MLMMRGQLVPRPEVDAVELELEMNGYAAVLSWRNAKQR</sequence>
<gene>
    <name evidence="1" type="ORF">RUN39_v1_1080057</name>
</gene>
<dbReference type="AlphaFoldDB" id="A0A0S4TYL5"/>